<dbReference type="STRING" id="640635.SAMN04489806_2276"/>
<dbReference type="OrthoDB" id="3267550at2"/>
<dbReference type="PROSITE" id="PS51257">
    <property type="entry name" value="PROKAR_LIPOPROTEIN"/>
    <property type="match status" value="1"/>
</dbReference>
<dbReference type="EMBL" id="FNRY01000001">
    <property type="protein sequence ID" value="SEB97643.1"/>
    <property type="molecule type" value="Genomic_DNA"/>
</dbReference>
<feature type="chain" id="PRO_5011639258" description="Copper(I)-binding protein" evidence="1">
    <location>
        <begin position="26"/>
        <end position="166"/>
    </location>
</feature>
<dbReference type="Proteomes" id="UP000199183">
    <property type="component" value="Unassembled WGS sequence"/>
</dbReference>
<protein>
    <recommendedName>
        <fullName evidence="4">Copper(I)-binding protein</fullName>
    </recommendedName>
</protein>
<gene>
    <name evidence="2" type="ORF">SAMN04489806_2276</name>
</gene>
<evidence type="ECO:0000313" key="3">
    <source>
        <dbReference type="Proteomes" id="UP000199183"/>
    </source>
</evidence>
<name>A0A1H4NQV4_9MICO</name>
<evidence type="ECO:0008006" key="4">
    <source>
        <dbReference type="Google" id="ProtNLM"/>
    </source>
</evidence>
<dbReference type="AlphaFoldDB" id="A0A1H4NQV4"/>
<proteinExistence type="predicted"/>
<keyword evidence="1" id="KW-0732">Signal</keyword>
<accession>A0A1H4NQV4</accession>
<evidence type="ECO:0000256" key="1">
    <source>
        <dbReference type="SAM" id="SignalP"/>
    </source>
</evidence>
<reference evidence="2 3" key="1">
    <citation type="submission" date="2016-10" db="EMBL/GenBank/DDBJ databases">
        <authorList>
            <person name="de Groot N.N."/>
        </authorList>
    </citation>
    <scope>NUCLEOTIDE SEQUENCE [LARGE SCALE GENOMIC DNA]</scope>
    <source>
        <strain evidence="2 3">DSM 21799</strain>
    </source>
</reference>
<dbReference type="RefSeq" id="WP_091184173.1">
    <property type="nucleotide sequence ID" value="NZ_FNRY01000001.1"/>
</dbReference>
<keyword evidence="3" id="KW-1185">Reference proteome</keyword>
<sequence>MRSRPIALVVLAAAVALGSSGCGLLAPQSTTIHYDASDGVGGTVGDVDVRNAMIIANEDGTAGNLVVTLVNTGDSSHSVEIGWGESASASTSVVVDAGASTTFGVPADQNQGEPSENITVSPLPAKPGAITDVFFQYGTETGVTLTVPIYNGDLAEYSTLVPTPAE</sequence>
<feature type="signal peptide" evidence="1">
    <location>
        <begin position="1"/>
        <end position="25"/>
    </location>
</feature>
<organism evidence="2 3">
    <name type="scientific">Paramicrobacterium humi</name>
    <dbReference type="NCBI Taxonomy" id="640635"/>
    <lineage>
        <taxon>Bacteria</taxon>
        <taxon>Bacillati</taxon>
        <taxon>Actinomycetota</taxon>
        <taxon>Actinomycetes</taxon>
        <taxon>Micrococcales</taxon>
        <taxon>Microbacteriaceae</taxon>
        <taxon>Paramicrobacterium</taxon>
    </lineage>
</organism>
<evidence type="ECO:0000313" key="2">
    <source>
        <dbReference type="EMBL" id="SEB97643.1"/>
    </source>
</evidence>